<evidence type="ECO:0000313" key="2">
    <source>
        <dbReference type="EMBL" id="KAL0118992.1"/>
    </source>
</evidence>
<name>A0AAW2FYJ7_9HYME</name>
<reference evidence="2 3" key="1">
    <citation type="submission" date="2023-03" db="EMBL/GenBank/DDBJ databases">
        <title>High recombination rates correlate with genetic variation in Cardiocondyla obscurior ants.</title>
        <authorList>
            <person name="Errbii M."/>
        </authorList>
    </citation>
    <scope>NUCLEOTIDE SEQUENCE [LARGE SCALE GENOMIC DNA]</scope>
    <source>
        <strain evidence="2">Alpha-2009</strain>
        <tissue evidence="2">Whole body</tissue>
    </source>
</reference>
<gene>
    <name evidence="2" type="ORF">PUN28_009553</name>
</gene>
<comment type="caution">
    <text evidence="2">The sequence shown here is derived from an EMBL/GenBank/DDBJ whole genome shotgun (WGS) entry which is preliminary data.</text>
</comment>
<feature type="region of interest" description="Disordered" evidence="1">
    <location>
        <begin position="107"/>
        <end position="136"/>
    </location>
</feature>
<sequence length="136" mass="15671">MYTSLQLFLDCGGNYYMKVHKMESKSWQEGARWKCLATAACLIMEQKWKQVGIKTFKDKRYSTALTTKKSAELLCFQVVDLHGADHKGRKEPGAELRPAYRLSHKGCRHVAERRTQTPHSNETRTTMYRSKGKNGN</sequence>
<protein>
    <submittedName>
        <fullName evidence="2">Uncharacterized protein</fullName>
    </submittedName>
</protein>
<organism evidence="2 3">
    <name type="scientific">Cardiocondyla obscurior</name>
    <dbReference type="NCBI Taxonomy" id="286306"/>
    <lineage>
        <taxon>Eukaryota</taxon>
        <taxon>Metazoa</taxon>
        <taxon>Ecdysozoa</taxon>
        <taxon>Arthropoda</taxon>
        <taxon>Hexapoda</taxon>
        <taxon>Insecta</taxon>
        <taxon>Pterygota</taxon>
        <taxon>Neoptera</taxon>
        <taxon>Endopterygota</taxon>
        <taxon>Hymenoptera</taxon>
        <taxon>Apocrita</taxon>
        <taxon>Aculeata</taxon>
        <taxon>Formicoidea</taxon>
        <taxon>Formicidae</taxon>
        <taxon>Myrmicinae</taxon>
        <taxon>Cardiocondyla</taxon>
    </lineage>
</organism>
<dbReference type="Proteomes" id="UP001430953">
    <property type="component" value="Unassembled WGS sequence"/>
</dbReference>
<dbReference type="AlphaFoldDB" id="A0AAW2FYJ7"/>
<feature type="compositionally biased region" description="Polar residues" evidence="1">
    <location>
        <begin position="117"/>
        <end position="128"/>
    </location>
</feature>
<evidence type="ECO:0000313" key="3">
    <source>
        <dbReference type="Proteomes" id="UP001430953"/>
    </source>
</evidence>
<proteinExistence type="predicted"/>
<keyword evidence="3" id="KW-1185">Reference proteome</keyword>
<evidence type="ECO:0000256" key="1">
    <source>
        <dbReference type="SAM" id="MobiDB-lite"/>
    </source>
</evidence>
<accession>A0AAW2FYJ7</accession>
<dbReference type="EMBL" id="JADYXP020000008">
    <property type="protein sequence ID" value="KAL0118992.1"/>
    <property type="molecule type" value="Genomic_DNA"/>
</dbReference>